<dbReference type="GO" id="GO:0005096">
    <property type="term" value="F:GTPase activator activity"/>
    <property type="evidence" value="ECO:0007669"/>
    <property type="project" value="InterPro"/>
</dbReference>
<organism evidence="7 8">
    <name type="scientific">Colletotrichum orchidophilum</name>
    <dbReference type="NCBI Taxonomy" id="1209926"/>
    <lineage>
        <taxon>Eukaryota</taxon>
        <taxon>Fungi</taxon>
        <taxon>Dikarya</taxon>
        <taxon>Ascomycota</taxon>
        <taxon>Pezizomycotina</taxon>
        <taxon>Sordariomycetes</taxon>
        <taxon>Hypocreomycetidae</taxon>
        <taxon>Glomerellales</taxon>
        <taxon>Glomerellaceae</taxon>
        <taxon>Colletotrichum</taxon>
    </lineage>
</organism>
<feature type="region of interest" description="Disordered" evidence="5">
    <location>
        <begin position="719"/>
        <end position="738"/>
    </location>
</feature>
<name>A0A1G4AUT5_9PEZI</name>
<feature type="compositionally biased region" description="Basic and acidic residues" evidence="5">
    <location>
        <begin position="1868"/>
        <end position="1878"/>
    </location>
</feature>
<dbReference type="STRING" id="1209926.A0A1G4AUT5"/>
<proteinExistence type="inferred from homology"/>
<dbReference type="GeneID" id="34564994"/>
<dbReference type="InterPro" id="IPR048255">
    <property type="entry name" value="IML1_N"/>
</dbReference>
<feature type="region of interest" description="Disordered" evidence="5">
    <location>
        <begin position="113"/>
        <end position="138"/>
    </location>
</feature>
<sequence>MPRNAGVAPSLRKGPNWSSHLRQFSRSSLEPPSATSSVDSPRSPDTVSSASTIRGDNSSSSVKQRRLERRCTIGVNEGYSRDEVLLSPEVVKGDVRPGSLVAITVIKTEGDKTATKDHATTRGGNTTGNAGAGAGQGDAAPEGVTLGKKYFCVAKEMSKELKSRLPNVDIYVVKHIADAFGMKKGTQVLLTPVDADNPATAASHVELSFKDQYLSRSDIWRLAIGELTERTVYKGQSILFMGTIKAQVTAVFVDGRKTHSAFFTRNTRPIFRSESARYVLFIQMAREMWDFDSEGSGEILFNKVVNGFLPALFKKWAKLKAKHLVSIVLFTRVEYDTGLTTELASSTLHGDYYTGVQISGDRRPYKDFYRVVVSEMASGEWTTILNQLKREFNFFRRDISLHHQKANSAFVPLAEENGGKSITSNRVKAESSLAMYGNFLEAINLASSQFAHDYVDRDLMRTGISIVVISPGPGVFEVEYESLRRTTEALVGNGIGIDLICVPKMPLHSVPLFRYRNPQTSEGSHGLSRSRSVRSRESTPKQQATPIIGSYQSLSESLSPTKGLELAHRIDKLANPQDEWSYAVPQWLHVSYWTGTSEEALSYQGIALSVSEDKEGQQSEDFAIRARMYDLQMRSVLETNEIETTPLQADPLFPVTTTESKSSLRSRLSGTDEIAMIPQKRHQDTLVDHVYGFQKFMPDRLVKPGEKSLWKQLQEYDETRARLPRSRHPAQARASRDLEETMRRQLMEDAGLFGTSLPEKRIVPNQSLAAVTVGRKLSVNIADSEKAEIVAAARKAANHPPPKAPSSSAAGASNQTSSSTSSSTTPDSHSVVGKMSVNSPSKPPRFMRQISLGLRGFGIAAPKVVAAEASFETVKASTEQSVTSPTMPLVMSTRPRPSSPQVIKPATSTAMSSFSPQLFRSDSRDTLKDLPSTPSIPINMKASSRRGESSISQQHKHGTVLPSSLARKDHFREDPDQRNSHVFRAEEDNQKMFNSKLRAGAMPELPSTLSPTTAISPWLTVLNPSNPDRHKVDDTVLYSRWQHVFPRTSEMKVMKWKALCCPAAVPLTTEYFPSKSQFDTEYQRQPYVIAQNADDELTEEPKSREEFFRELISLRFSQGFQVVIGPSVAKAFGQRLLRIADIFSRDQAMEDGTSIFLSVGNTIHQLSCVNGTEVEVNIYIRKPAESTARKPAIRTLMESGYQTQEVDISTPKPERNWNYIDSYLAGHHDEMTENLRFWRTRFVLIPMVSRSSAVPRNQAGDNAEEVRLEGIRRLSLSWQKYRYIPPFERRYQTAKSKRDPNPLDIVYKTEDPSVVIAAELDNLPLVEGLGENRKGQLITSREHFRKSNLNLSALAEAIQQPVENGGVKLQNRRWHLRLHYNCFIGSDMTTWLMDNFEDLDSREEAEQLGNMLMVKTYDRPSDDKKDRGGLFEHVERRHVFRDGQYFYTVASEYAKPHPPSWFNSRRGRDVSVPSTPMSENVPRDSPRPGMISRPTSINEENSPISGATTPTAYSVMFNSKKMPKVVLSKVIKYDVDHRKRSYRPERVDLHYDRLHNPDNCYHIRIDWMNVTAKLIEDVVEGWAREAATYGLRLVEVPIKEACSITEVNPFRRPYLINLSVPPPSQQPVTYYEPNSFTPQTAPGKHFYQKVIMRKFDFVLDMEAASNFPRDVEVSYSWGRPDFKYSQYIHRPMVKPVFYGGGSPAVRAADMRASSSASGGGGGATTATNTTAAVDPIPILKELEAFCSDRAGLEAFYKETLERGPPQAMTTPGAMRPTVVGLEAVPEASIPMLGLPAGVLGDLHSGGGGGLGGFGGFGGGGPEGLRGLHIGGGSPSPGPRSLMSSPAAGMQFLRRASVQDGLGLGGGGPRREVRERERE</sequence>
<feature type="region of interest" description="Disordered" evidence="5">
    <location>
        <begin position="1828"/>
        <end position="1878"/>
    </location>
</feature>
<feature type="compositionally biased region" description="Polar residues" evidence="5">
    <location>
        <begin position="1493"/>
        <end position="1505"/>
    </location>
</feature>
<protein>
    <recommendedName>
        <fullName evidence="3">Vacuolar membrane-associated protein IML1</fullName>
    </recommendedName>
    <alternativeName>
        <fullName evidence="4">Vacuolar membrane-associated protein iml1</fullName>
    </alternativeName>
</protein>
<dbReference type="PANTHER" id="PTHR13179:SF8">
    <property type="entry name" value="GATOR COMPLEX PROTEIN DEPDC5"/>
    <property type="match status" value="1"/>
</dbReference>
<feature type="region of interest" description="Disordered" evidence="5">
    <location>
        <begin position="1"/>
        <end position="65"/>
    </location>
</feature>
<evidence type="ECO:0000313" key="8">
    <source>
        <dbReference type="Proteomes" id="UP000176998"/>
    </source>
</evidence>
<dbReference type="Gene3D" id="1.10.10.10">
    <property type="entry name" value="Winged helix-like DNA-binding domain superfamily/Winged helix DNA-binding domain"/>
    <property type="match status" value="1"/>
</dbReference>
<dbReference type="GO" id="GO:0035556">
    <property type="term" value="P:intracellular signal transduction"/>
    <property type="evidence" value="ECO:0007669"/>
    <property type="project" value="InterPro"/>
</dbReference>
<evidence type="ECO:0000256" key="2">
    <source>
        <dbReference type="ARBA" id="ARBA00005643"/>
    </source>
</evidence>
<dbReference type="Pfam" id="PF19418">
    <property type="entry name" value="DEPDC5_CTD"/>
    <property type="match status" value="1"/>
</dbReference>
<reference evidence="7 8" key="1">
    <citation type="submission" date="2016-09" db="EMBL/GenBank/DDBJ databases">
        <authorList>
            <person name="Capua I."/>
            <person name="De Benedictis P."/>
            <person name="Joannis T."/>
            <person name="Lombin L.H."/>
            <person name="Cattoli G."/>
        </authorList>
    </citation>
    <scope>NUCLEOTIDE SEQUENCE [LARGE SCALE GENOMIC DNA]</scope>
    <source>
        <strain evidence="7 8">IMI 309357</strain>
    </source>
</reference>
<evidence type="ECO:0000256" key="5">
    <source>
        <dbReference type="SAM" id="MobiDB-lite"/>
    </source>
</evidence>
<feature type="region of interest" description="Disordered" evidence="5">
    <location>
        <begin position="793"/>
        <end position="844"/>
    </location>
</feature>
<dbReference type="RefSeq" id="XP_022470024.1">
    <property type="nucleotide sequence ID" value="XM_022623484.1"/>
</dbReference>
<evidence type="ECO:0000256" key="4">
    <source>
        <dbReference type="ARBA" id="ARBA00021881"/>
    </source>
</evidence>
<feature type="region of interest" description="Disordered" evidence="5">
    <location>
        <begin position="1458"/>
        <end position="1505"/>
    </location>
</feature>
<dbReference type="Pfam" id="PF00610">
    <property type="entry name" value="DEP"/>
    <property type="match status" value="1"/>
</dbReference>
<comment type="subcellular location">
    <subcellularLocation>
        <location evidence="1">Vacuole membrane</location>
        <topology evidence="1">Peripheral membrane protein</topology>
    </subcellularLocation>
</comment>
<dbReference type="InterPro" id="IPR027244">
    <property type="entry name" value="IML1"/>
</dbReference>
<evidence type="ECO:0000259" key="6">
    <source>
        <dbReference type="PROSITE" id="PS50186"/>
    </source>
</evidence>
<dbReference type="SMART" id="SM00049">
    <property type="entry name" value="DEP"/>
    <property type="match status" value="1"/>
</dbReference>
<comment type="caution">
    <text evidence="7">The sequence shown here is derived from an EMBL/GenBank/DDBJ whole genome shotgun (WGS) entry which is preliminary data.</text>
</comment>
<keyword evidence="8" id="KW-1185">Reference proteome</keyword>
<evidence type="ECO:0000256" key="3">
    <source>
        <dbReference type="ARBA" id="ARBA00018529"/>
    </source>
</evidence>
<feature type="compositionally biased region" description="Polar residues" evidence="5">
    <location>
        <begin position="16"/>
        <end position="62"/>
    </location>
</feature>
<dbReference type="InterPro" id="IPR036390">
    <property type="entry name" value="WH_DNA-bd_sf"/>
</dbReference>
<dbReference type="CDD" id="cd04449">
    <property type="entry name" value="DEP_DEPDC5-like"/>
    <property type="match status" value="1"/>
</dbReference>
<dbReference type="Pfam" id="PF12257">
    <property type="entry name" value="IML1"/>
    <property type="match status" value="1"/>
</dbReference>
<dbReference type="GO" id="GO:1904262">
    <property type="term" value="P:negative regulation of TORC1 signaling"/>
    <property type="evidence" value="ECO:0007669"/>
    <property type="project" value="TreeGrafter"/>
</dbReference>
<gene>
    <name evidence="7" type="ORF">CORC01_11862</name>
</gene>
<dbReference type="PROSITE" id="PS50186">
    <property type="entry name" value="DEP"/>
    <property type="match status" value="1"/>
</dbReference>
<feature type="region of interest" description="Disordered" evidence="5">
    <location>
        <begin position="520"/>
        <end position="544"/>
    </location>
</feature>
<comment type="similarity">
    <text evidence="2">Belongs to the IML1 family.</text>
</comment>
<dbReference type="InterPro" id="IPR045838">
    <property type="entry name" value="DEPDC5_CTD"/>
</dbReference>
<dbReference type="InterPro" id="IPR000591">
    <property type="entry name" value="DEP_dom"/>
</dbReference>
<dbReference type="GO" id="GO:0005774">
    <property type="term" value="C:vacuolar membrane"/>
    <property type="evidence" value="ECO:0007669"/>
    <property type="project" value="UniProtKB-SubCell"/>
</dbReference>
<dbReference type="InterPro" id="IPR036388">
    <property type="entry name" value="WH-like_DNA-bd_sf"/>
</dbReference>
<feature type="compositionally biased region" description="Polar residues" evidence="5">
    <location>
        <begin position="895"/>
        <end position="920"/>
    </location>
</feature>
<feature type="region of interest" description="Disordered" evidence="5">
    <location>
        <begin position="885"/>
        <end position="960"/>
    </location>
</feature>
<accession>A0A1G4AUT5</accession>
<evidence type="ECO:0000313" key="7">
    <source>
        <dbReference type="EMBL" id="OHE92856.1"/>
    </source>
</evidence>
<dbReference type="EMBL" id="MJBS01000135">
    <property type="protein sequence ID" value="OHE92856.1"/>
    <property type="molecule type" value="Genomic_DNA"/>
</dbReference>
<evidence type="ECO:0000256" key="1">
    <source>
        <dbReference type="ARBA" id="ARBA00004148"/>
    </source>
</evidence>
<feature type="domain" description="DEP" evidence="6">
    <location>
        <begin position="1363"/>
        <end position="1451"/>
    </location>
</feature>
<feature type="region of interest" description="Disordered" evidence="5">
    <location>
        <begin position="1709"/>
        <end position="1728"/>
    </location>
</feature>
<dbReference type="OrthoDB" id="39497at2759"/>
<dbReference type="SUPFAM" id="SSF46785">
    <property type="entry name" value="Winged helix' DNA-binding domain"/>
    <property type="match status" value="1"/>
</dbReference>
<dbReference type="GO" id="GO:0010508">
    <property type="term" value="P:positive regulation of autophagy"/>
    <property type="evidence" value="ECO:0007669"/>
    <property type="project" value="TreeGrafter"/>
</dbReference>
<dbReference type="Proteomes" id="UP000176998">
    <property type="component" value="Unassembled WGS sequence"/>
</dbReference>
<feature type="compositionally biased region" description="Low complexity" evidence="5">
    <location>
        <begin position="805"/>
        <end position="830"/>
    </location>
</feature>
<dbReference type="GO" id="GO:1990130">
    <property type="term" value="C:GATOR1 complex"/>
    <property type="evidence" value="ECO:0007669"/>
    <property type="project" value="TreeGrafter"/>
</dbReference>
<dbReference type="PANTHER" id="PTHR13179">
    <property type="entry name" value="DEP DOMAIN CONTAINING PROTEIN 5"/>
    <property type="match status" value="1"/>
</dbReference>